<evidence type="ECO:0000313" key="1">
    <source>
        <dbReference type="Proteomes" id="UP000095286"/>
    </source>
</evidence>
<name>A0AC35TMT5_9BILA</name>
<accession>A0AC35TMT5</accession>
<dbReference type="Proteomes" id="UP000095286">
    <property type="component" value="Unplaced"/>
</dbReference>
<dbReference type="WBParaSite" id="RSKR_0000215300.1">
    <property type="protein sequence ID" value="RSKR_0000215300.1"/>
    <property type="gene ID" value="RSKR_0000215300"/>
</dbReference>
<protein>
    <submittedName>
        <fullName evidence="2">WD_REPEATS_REGION domain-containing protein</fullName>
    </submittedName>
</protein>
<sequence length="379" mass="41990">MSLFGSSNNSAFANKSVFGSGSITSNIASNKTSTNDIEVTNAPEDACSSLKFSPYVQNQPTLLAAGGWDNTVRIWQVQDSGVTEAKLMQNIGAPVLDISWFDDGSKLFIAGADNQARVWDLASNQLAVVGTHDDAVSTCDWITCSSYSCLMTGSWDKTLRFWDMRQMPTQSSMATFNLNKKVFCSDVLFPMAVVGTSDRRIKVYNLENQPTEIADQESQLKFQTRSISIFKNKTMNNPAGFAIGSIEGRVGINYIEPATAKDNFTFKCHRSTELVNTYQEIYPVNDIAFNHTQNTLCTVGGDGRYSFWDKDARTKLRTSDQMPMGFTKCDIHATGTMIAFALGYDWAKGHDYNKQETAASKIFLHPIGDEMKAKQNVKK</sequence>
<proteinExistence type="predicted"/>
<reference evidence="2" key="1">
    <citation type="submission" date="2016-11" db="UniProtKB">
        <authorList>
            <consortium name="WormBaseParasite"/>
        </authorList>
    </citation>
    <scope>IDENTIFICATION</scope>
    <source>
        <strain evidence="2">KR3021</strain>
    </source>
</reference>
<organism evidence="1 2">
    <name type="scientific">Rhabditophanes sp. KR3021</name>
    <dbReference type="NCBI Taxonomy" id="114890"/>
    <lineage>
        <taxon>Eukaryota</taxon>
        <taxon>Metazoa</taxon>
        <taxon>Ecdysozoa</taxon>
        <taxon>Nematoda</taxon>
        <taxon>Chromadorea</taxon>
        <taxon>Rhabditida</taxon>
        <taxon>Tylenchina</taxon>
        <taxon>Panagrolaimomorpha</taxon>
        <taxon>Strongyloidoidea</taxon>
        <taxon>Alloionematidae</taxon>
        <taxon>Rhabditophanes</taxon>
    </lineage>
</organism>
<evidence type="ECO:0000313" key="2">
    <source>
        <dbReference type="WBParaSite" id="RSKR_0000215300.1"/>
    </source>
</evidence>